<sequence length="100" mass="11452">MSELDRIRQALERLRLKQRTCRDPDQRRRLDRLEWELVAAFQRARYPRRHSCGGPLLETGLPGWLSCPSCAVNIKADSNQARGLLASRQRDACAAEEGSF</sequence>
<evidence type="ECO:0000313" key="2">
    <source>
        <dbReference type="Proteomes" id="UP000000323"/>
    </source>
</evidence>
<dbReference type="HOGENOM" id="CLU_2304735_0_0_0"/>
<dbReference type="KEGG" id="ttr:Tter_0924"/>
<dbReference type="Proteomes" id="UP000000323">
    <property type="component" value="Chromosome 1"/>
</dbReference>
<dbReference type="EMBL" id="CP001825">
    <property type="protein sequence ID" value="ACZ41841.1"/>
    <property type="molecule type" value="Genomic_DNA"/>
</dbReference>
<protein>
    <submittedName>
        <fullName evidence="1">Uncharacterized protein</fullName>
    </submittedName>
</protein>
<proteinExistence type="predicted"/>
<keyword evidence="2" id="KW-1185">Reference proteome</keyword>
<reference evidence="2" key="1">
    <citation type="journal article" date="2010" name="Stand. Genomic Sci.">
        <title>Complete genome sequence of 'Thermobaculum terrenum' type strain (YNP1).</title>
        <authorList>
            <person name="Kiss H."/>
            <person name="Cleland D."/>
            <person name="Lapidus A."/>
            <person name="Lucas S."/>
            <person name="Glavina Del Rio T."/>
            <person name="Nolan M."/>
            <person name="Tice H."/>
            <person name="Han C."/>
            <person name="Goodwin L."/>
            <person name="Pitluck S."/>
            <person name="Liolios K."/>
            <person name="Ivanova N."/>
            <person name="Mavromatis K."/>
            <person name="Ovchinnikova G."/>
            <person name="Pati A."/>
            <person name="Chen A."/>
            <person name="Palaniappan K."/>
            <person name="Land M."/>
            <person name="Hauser L."/>
            <person name="Chang Y."/>
            <person name="Jeffries C."/>
            <person name="Lu M."/>
            <person name="Brettin T."/>
            <person name="Detter J."/>
            <person name="Goker M."/>
            <person name="Tindall B."/>
            <person name="Beck B."/>
            <person name="McDermott T."/>
            <person name="Woyke T."/>
            <person name="Bristow J."/>
            <person name="Eisen J."/>
            <person name="Markowitz V."/>
            <person name="Hugenholtz P."/>
            <person name="Kyrpides N."/>
            <person name="Klenk H."/>
            <person name="Cheng J."/>
        </authorList>
    </citation>
    <scope>NUCLEOTIDE SEQUENCE [LARGE SCALE GENOMIC DNA]</scope>
    <source>
        <strain evidence="2">ATCC BAA-798 / YNP1</strain>
    </source>
</reference>
<dbReference type="RefSeq" id="WP_012874876.1">
    <property type="nucleotide sequence ID" value="NC_013525.1"/>
</dbReference>
<dbReference type="STRING" id="525904.Tter_0924"/>
<dbReference type="eggNOG" id="COG1066">
    <property type="taxonomic scope" value="Bacteria"/>
</dbReference>
<gene>
    <name evidence="1" type="ordered locus">Tter_0924</name>
</gene>
<organism evidence="1 2">
    <name type="scientific">Thermobaculum terrenum (strain ATCC BAA-798 / CCMEE 7001 / YNP1)</name>
    <dbReference type="NCBI Taxonomy" id="525904"/>
    <lineage>
        <taxon>Bacteria</taxon>
        <taxon>Bacillati</taxon>
        <taxon>Chloroflexota</taxon>
        <taxon>Chloroflexia</taxon>
        <taxon>Candidatus Thermobaculales</taxon>
        <taxon>Candidatus Thermobaculaceae</taxon>
        <taxon>Thermobaculum</taxon>
    </lineage>
</organism>
<name>D1CFY5_THET1</name>
<dbReference type="AlphaFoldDB" id="D1CFY5"/>
<accession>D1CFY5</accession>
<evidence type="ECO:0000313" key="1">
    <source>
        <dbReference type="EMBL" id="ACZ41841.1"/>
    </source>
</evidence>